<keyword evidence="5" id="KW-1185">Reference proteome</keyword>
<name>A0ABX0YQT8_STRTL</name>
<dbReference type="InterPro" id="IPR025241">
    <property type="entry name" value="DUF4190"/>
</dbReference>
<dbReference type="EMBL" id="JAATEL010000006">
    <property type="protein sequence ID" value="NJP14294.1"/>
    <property type="molecule type" value="Genomic_DNA"/>
</dbReference>
<sequence>MTDMTRPGGDAGADGNPWAAPQPGPAGQAGGAQTPAPGQPGTPGPPPAAPPATPTVHDQVTVTSMPAAFPPAADSVPPPAPVPPPPPAAPQPPGVVPPPPVAPTGPGAPAGYGYPAQPPGYPAYPGPGYPGTPSYGWSAAPVIKQNGMGVAALVLGIISVCLFCAYGVVSLVLGVLAVVFGVKGRRKAERGEADNHTQAQAGLILGSIGIVLGLAMITFLIVVGVVAANAGSHDDPLYGDTLRAAPTARLVP</sequence>
<evidence type="ECO:0000313" key="5">
    <source>
        <dbReference type="Proteomes" id="UP000635996"/>
    </source>
</evidence>
<dbReference type="Pfam" id="PF13828">
    <property type="entry name" value="DUF4190"/>
    <property type="match status" value="1"/>
</dbReference>
<keyword evidence="2" id="KW-0812">Transmembrane</keyword>
<gene>
    <name evidence="4" type="ORF">HCJ95_08310</name>
</gene>
<accession>A0ABX0YQT8</accession>
<feature type="region of interest" description="Disordered" evidence="1">
    <location>
        <begin position="1"/>
        <end position="102"/>
    </location>
</feature>
<keyword evidence="2" id="KW-1133">Transmembrane helix</keyword>
<dbReference type="RefSeq" id="WP_168131287.1">
    <property type="nucleotide sequence ID" value="NZ_BMVZ01000008.1"/>
</dbReference>
<feature type="domain" description="DUF4190" evidence="3">
    <location>
        <begin position="148"/>
        <end position="214"/>
    </location>
</feature>
<reference evidence="4 5" key="1">
    <citation type="submission" date="2020-03" db="EMBL/GenBank/DDBJ databases">
        <title>WGS of actinomycetes isolated from Thailand.</title>
        <authorList>
            <person name="Thawai C."/>
        </authorList>
    </citation>
    <scope>NUCLEOTIDE SEQUENCE [LARGE SCALE GENOMIC DNA]</scope>
    <source>
        <strain evidence="4 5">NBRC 13905</strain>
    </source>
</reference>
<feature type="compositionally biased region" description="Pro residues" evidence="1">
    <location>
        <begin position="37"/>
        <end position="53"/>
    </location>
</feature>
<organism evidence="4 5">
    <name type="scientific">Streptomyces thermoviolaceus subsp. thermoviolaceus</name>
    <dbReference type="NCBI Taxonomy" id="66860"/>
    <lineage>
        <taxon>Bacteria</taxon>
        <taxon>Bacillati</taxon>
        <taxon>Actinomycetota</taxon>
        <taxon>Actinomycetes</taxon>
        <taxon>Kitasatosporales</taxon>
        <taxon>Streptomycetaceae</taxon>
        <taxon>Streptomyces</taxon>
    </lineage>
</organism>
<evidence type="ECO:0000259" key="3">
    <source>
        <dbReference type="Pfam" id="PF13828"/>
    </source>
</evidence>
<evidence type="ECO:0000256" key="2">
    <source>
        <dbReference type="SAM" id="Phobius"/>
    </source>
</evidence>
<comment type="caution">
    <text evidence="4">The sequence shown here is derived from an EMBL/GenBank/DDBJ whole genome shotgun (WGS) entry which is preliminary data.</text>
</comment>
<dbReference type="Proteomes" id="UP000635996">
    <property type="component" value="Unassembled WGS sequence"/>
</dbReference>
<feature type="transmembrane region" description="Helical" evidence="2">
    <location>
        <begin position="203"/>
        <end position="228"/>
    </location>
</feature>
<feature type="compositionally biased region" description="Low complexity" evidence="1">
    <location>
        <begin position="66"/>
        <end position="75"/>
    </location>
</feature>
<protein>
    <submittedName>
        <fullName evidence="4">DUF4190 domain-containing protein</fullName>
    </submittedName>
</protein>
<feature type="compositionally biased region" description="Pro residues" evidence="1">
    <location>
        <begin position="76"/>
        <end position="102"/>
    </location>
</feature>
<keyword evidence="2" id="KW-0472">Membrane</keyword>
<evidence type="ECO:0000313" key="4">
    <source>
        <dbReference type="EMBL" id="NJP14294.1"/>
    </source>
</evidence>
<feature type="transmembrane region" description="Helical" evidence="2">
    <location>
        <begin position="150"/>
        <end position="182"/>
    </location>
</feature>
<evidence type="ECO:0000256" key="1">
    <source>
        <dbReference type="SAM" id="MobiDB-lite"/>
    </source>
</evidence>
<proteinExistence type="predicted"/>